<evidence type="ECO:0000259" key="17">
    <source>
        <dbReference type="PROSITE" id="PS50886"/>
    </source>
</evidence>
<accession>A0A387C221</accession>
<evidence type="ECO:0000256" key="16">
    <source>
        <dbReference type="PROSITE-ProRule" id="PRU00209"/>
    </source>
</evidence>
<dbReference type="InterPro" id="IPR036690">
    <property type="entry name" value="Fdx_antiC-bd_sf"/>
</dbReference>
<feature type="binding site" evidence="15">
    <location>
        <position position="466"/>
    </location>
    <ligand>
        <name>Mg(2+)</name>
        <dbReference type="ChEBI" id="CHEBI:18420"/>
        <note>shared with alpha subunit</note>
    </ligand>
</feature>
<evidence type="ECO:0000256" key="5">
    <source>
        <dbReference type="ARBA" id="ARBA00022555"/>
    </source>
</evidence>
<keyword evidence="12 15" id="KW-0648">Protein biosynthesis</keyword>
<dbReference type="InterPro" id="IPR045864">
    <property type="entry name" value="aa-tRNA-synth_II/BPL/LPL"/>
</dbReference>
<dbReference type="GO" id="GO:0004826">
    <property type="term" value="F:phenylalanine-tRNA ligase activity"/>
    <property type="evidence" value="ECO:0007669"/>
    <property type="project" value="UniProtKB-UniRule"/>
</dbReference>
<dbReference type="SMART" id="SM00873">
    <property type="entry name" value="B3_4"/>
    <property type="match status" value="1"/>
</dbReference>
<evidence type="ECO:0000259" key="18">
    <source>
        <dbReference type="PROSITE" id="PS51447"/>
    </source>
</evidence>
<dbReference type="InterPro" id="IPR009061">
    <property type="entry name" value="DNA-bd_dom_put_sf"/>
</dbReference>
<dbReference type="Pfam" id="PF01588">
    <property type="entry name" value="tRNA_bind"/>
    <property type="match status" value="1"/>
</dbReference>
<comment type="cofactor">
    <cofactor evidence="15">
        <name>Mg(2+)</name>
        <dbReference type="ChEBI" id="CHEBI:18420"/>
    </cofactor>
    <text evidence="15">Binds 2 magnesium ions per tetramer.</text>
</comment>
<dbReference type="InterPro" id="IPR020825">
    <property type="entry name" value="Phe-tRNA_synthase-like_B3/B4"/>
</dbReference>
<dbReference type="SUPFAM" id="SSF46955">
    <property type="entry name" value="Putative DNA-binding domain"/>
    <property type="match status" value="1"/>
</dbReference>
<keyword evidence="6 15" id="KW-0436">Ligase</keyword>
<dbReference type="GO" id="GO:0006432">
    <property type="term" value="P:phenylalanyl-tRNA aminoacylation"/>
    <property type="evidence" value="ECO:0007669"/>
    <property type="project" value="UniProtKB-UniRule"/>
</dbReference>
<dbReference type="PROSITE" id="PS50886">
    <property type="entry name" value="TRBD"/>
    <property type="match status" value="1"/>
</dbReference>
<keyword evidence="10 15" id="KW-0460">Magnesium</keyword>
<dbReference type="HAMAP" id="MF_00283">
    <property type="entry name" value="Phe_tRNA_synth_beta1"/>
    <property type="match status" value="1"/>
</dbReference>
<feature type="domain" description="B5" evidence="19">
    <location>
        <begin position="413"/>
        <end position="488"/>
    </location>
</feature>
<dbReference type="InterPro" id="IPR033714">
    <property type="entry name" value="tRNA_bind_bactPheRS"/>
</dbReference>
<dbReference type="InterPro" id="IPR012340">
    <property type="entry name" value="NA-bd_OB-fold"/>
</dbReference>
<evidence type="ECO:0000256" key="14">
    <source>
        <dbReference type="ARBA" id="ARBA00049255"/>
    </source>
</evidence>
<dbReference type="SUPFAM" id="SSF54991">
    <property type="entry name" value="Anticodon-binding domain of PheRS"/>
    <property type="match status" value="1"/>
</dbReference>
<dbReference type="GO" id="GO:0000287">
    <property type="term" value="F:magnesium ion binding"/>
    <property type="evidence" value="ECO:0007669"/>
    <property type="project" value="UniProtKB-UniRule"/>
</dbReference>
<dbReference type="PROSITE" id="PS51483">
    <property type="entry name" value="B5"/>
    <property type="match status" value="1"/>
</dbReference>
<dbReference type="InterPro" id="IPR005147">
    <property type="entry name" value="tRNA_synthase_B5-dom"/>
</dbReference>
<feature type="domain" description="TRNA-binding" evidence="17">
    <location>
        <begin position="40"/>
        <end position="156"/>
    </location>
</feature>
<dbReference type="InterPro" id="IPR005146">
    <property type="entry name" value="B3/B4_tRNA-bd"/>
</dbReference>
<evidence type="ECO:0000256" key="4">
    <source>
        <dbReference type="ARBA" id="ARBA00022490"/>
    </source>
</evidence>
<dbReference type="InterPro" id="IPR002547">
    <property type="entry name" value="tRNA-bd_dom"/>
</dbReference>
<evidence type="ECO:0000256" key="7">
    <source>
        <dbReference type="ARBA" id="ARBA00022723"/>
    </source>
</evidence>
<keyword evidence="13 15" id="KW-0030">Aminoacyl-tRNA synthetase</keyword>
<dbReference type="SMART" id="SM00874">
    <property type="entry name" value="B5"/>
    <property type="match status" value="1"/>
</dbReference>
<evidence type="ECO:0000256" key="6">
    <source>
        <dbReference type="ARBA" id="ARBA00022598"/>
    </source>
</evidence>
<evidence type="ECO:0000313" key="21">
    <source>
        <dbReference type="Proteomes" id="UP000275069"/>
    </source>
</evidence>
<name>A0A387C221_9MICO</name>
<dbReference type="EMBL" id="CP032624">
    <property type="protein sequence ID" value="AYG04561.1"/>
    <property type="molecule type" value="Genomic_DNA"/>
</dbReference>
<dbReference type="AlphaFoldDB" id="A0A387C221"/>
<evidence type="ECO:0000259" key="19">
    <source>
        <dbReference type="PROSITE" id="PS51483"/>
    </source>
</evidence>
<evidence type="ECO:0000256" key="2">
    <source>
        <dbReference type="ARBA" id="ARBA00008653"/>
    </source>
</evidence>
<dbReference type="SMART" id="SM00896">
    <property type="entry name" value="FDX-ACB"/>
    <property type="match status" value="1"/>
</dbReference>
<evidence type="ECO:0000256" key="15">
    <source>
        <dbReference type="HAMAP-Rule" id="MF_00283"/>
    </source>
</evidence>
<dbReference type="GO" id="GO:0000049">
    <property type="term" value="F:tRNA binding"/>
    <property type="evidence" value="ECO:0007669"/>
    <property type="project" value="UniProtKB-UniRule"/>
</dbReference>
<organism evidence="20 21">
    <name type="scientific">Gryllotalpicola protaetiae</name>
    <dbReference type="NCBI Taxonomy" id="2419771"/>
    <lineage>
        <taxon>Bacteria</taxon>
        <taxon>Bacillati</taxon>
        <taxon>Actinomycetota</taxon>
        <taxon>Actinomycetes</taxon>
        <taxon>Micrococcales</taxon>
        <taxon>Microbacteriaceae</taxon>
        <taxon>Gryllotalpicola</taxon>
    </lineage>
</organism>
<comment type="similarity">
    <text evidence="2 15">Belongs to the phenylalanyl-tRNA synthetase beta subunit family. Type 1 subfamily.</text>
</comment>
<comment type="catalytic activity">
    <reaction evidence="14 15">
        <text>tRNA(Phe) + L-phenylalanine + ATP = L-phenylalanyl-tRNA(Phe) + AMP + diphosphate + H(+)</text>
        <dbReference type="Rhea" id="RHEA:19413"/>
        <dbReference type="Rhea" id="RHEA-COMP:9668"/>
        <dbReference type="Rhea" id="RHEA-COMP:9699"/>
        <dbReference type="ChEBI" id="CHEBI:15378"/>
        <dbReference type="ChEBI" id="CHEBI:30616"/>
        <dbReference type="ChEBI" id="CHEBI:33019"/>
        <dbReference type="ChEBI" id="CHEBI:58095"/>
        <dbReference type="ChEBI" id="CHEBI:78442"/>
        <dbReference type="ChEBI" id="CHEBI:78531"/>
        <dbReference type="ChEBI" id="CHEBI:456215"/>
        <dbReference type="EC" id="6.1.1.20"/>
    </reaction>
</comment>
<comment type="caution">
    <text evidence="15">Lacks conserved residue(s) required for the propagation of feature annotation.</text>
</comment>
<dbReference type="InterPro" id="IPR045060">
    <property type="entry name" value="Phe-tRNA-ligase_IIc_bsu"/>
</dbReference>
<dbReference type="Gene3D" id="2.40.50.140">
    <property type="entry name" value="Nucleic acid-binding proteins"/>
    <property type="match status" value="1"/>
</dbReference>
<keyword evidence="5 16" id="KW-0820">tRNA-binding</keyword>
<dbReference type="Pfam" id="PF17759">
    <property type="entry name" value="tRNA_synthFbeta"/>
    <property type="match status" value="1"/>
</dbReference>
<evidence type="ECO:0000256" key="3">
    <source>
        <dbReference type="ARBA" id="ARBA00011209"/>
    </source>
</evidence>
<evidence type="ECO:0000313" key="20">
    <source>
        <dbReference type="EMBL" id="AYG04561.1"/>
    </source>
</evidence>
<dbReference type="GO" id="GO:0009328">
    <property type="term" value="C:phenylalanine-tRNA ligase complex"/>
    <property type="evidence" value="ECO:0007669"/>
    <property type="project" value="TreeGrafter"/>
</dbReference>
<proteinExistence type="inferred from homology"/>
<dbReference type="InterPro" id="IPR004532">
    <property type="entry name" value="Phe-tRNA-ligase_IIc_bsu_bact"/>
</dbReference>
<dbReference type="InterPro" id="IPR041616">
    <property type="entry name" value="PheRS_beta_core"/>
</dbReference>
<keyword evidence="21" id="KW-1185">Reference proteome</keyword>
<dbReference type="NCBIfam" id="TIGR00472">
    <property type="entry name" value="pheT_bact"/>
    <property type="match status" value="1"/>
</dbReference>
<comment type="subcellular location">
    <subcellularLocation>
        <location evidence="1 15">Cytoplasm</location>
    </subcellularLocation>
</comment>
<dbReference type="OrthoDB" id="9805455at2"/>
<evidence type="ECO:0000256" key="13">
    <source>
        <dbReference type="ARBA" id="ARBA00023146"/>
    </source>
</evidence>
<sequence length="837" mass="86927">MRVPLSWLAEYVDLLPGSTPEDVHAALVKVGLEEEAIHRFEVTGPVVVGQVLEFVEEPQSNGKTIRWCQVDVGEANGGVRGIVCGAHNFAAGDKVAVTLPGAVLPGPFPIAARKTYGHTSDGMIASGRELGLNDEHAGILVLATLGLDPEIGADAIALLGLDDAAVEVNVTPDRGYAFSIRGIAREYSHATGAVFRDPVDQVQSDAAADGFPLAISDDAPIRGNVGASVFVARTVEGVDPTRPTPPWLAARLRLAGIRSLTLPVDITNYVMLEFGQPIHGYDLDKLAGGITVRRAQPGETLETLDGAVRKLDPEDLLIADESGAIGLAGVMGGAKTEMSDTTTRVLVEAANFDPVSIARTARRQKLPSEASRRFERGVDPAVAEAAAARVVQLLEQLAGGHAVALGARIHNESAPQPIELPSGFATRLVGVDYDDAEIERTLTAIGASVVKADAGFTVTPPSWRPDLTDAATLAEEVARVGGYERIPSVIPVAPPGRGLTREQQLRRQAAWALAGSGLTEVLAMPFLTAEQNNAFGSPSGEPVPAVKLANALDARVPFLRTTLLPGLIDIAQRNLSRGLTDLAVYELGLVFRPEAGVSYGVDRLPIGNARPDDATLAALDASIPPQPRHVAGLFLGNATPKQPGHPAVATGLADALAAVRTLGAAVGVEISVRQGRHASLHPGRTAELFVATADGEASVGFAGELLPALAAELDLPRIVAVFEADLGALIAASPETLEVAPISSFPAATQDLSLVVPLAAAAGEVLAAVVEGAGELLEHAQVVDDYRGQGVPAGCKSLTFALRFRAGDRTLTASEASDAKLAGAALAGDRFGATVRE</sequence>
<dbReference type="SUPFAM" id="SSF56037">
    <property type="entry name" value="PheT/TilS domain"/>
    <property type="match status" value="1"/>
</dbReference>
<dbReference type="GO" id="GO:0005524">
    <property type="term" value="F:ATP binding"/>
    <property type="evidence" value="ECO:0007669"/>
    <property type="project" value="UniProtKB-UniRule"/>
</dbReference>
<evidence type="ECO:0000256" key="11">
    <source>
        <dbReference type="ARBA" id="ARBA00022884"/>
    </source>
</evidence>
<dbReference type="SUPFAM" id="SSF55681">
    <property type="entry name" value="Class II aaRS and biotin synthetases"/>
    <property type="match status" value="1"/>
</dbReference>
<comment type="subunit">
    <text evidence="3 15">Tetramer of two alpha and two beta subunits.</text>
</comment>
<dbReference type="Pfam" id="PF03484">
    <property type="entry name" value="B5"/>
    <property type="match status" value="1"/>
</dbReference>
<dbReference type="PANTHER" id="PTHR10947:SF0">
    <property type="entry name" value="PHENYLALANINE--TRNA LIGASE BETA SUBUNIT"/>
    <property type="match status" value="1"/>
</dbReference>
<feature type="domain" description="FDX-ACB" evidence="18">
    <location>
        <begin position="743"/>
        <end position="836"/>
    </location>
</feature>
<dbReference type="Gene3D" id="3.30.70.380">
    <property type="entry name" value="Ferrodoxin-fold anticodon-binding domain"/>
    <property type="match status" value="1"/>
</dbReference>
<dbReference type="Gene3D" id="3.50.40.10">
    <property type="entry name" value="Phenylalanyl-trna Synthetase, Chain B, domain 3"/>
    <property type="match status" value="1"/>
</dbReference>
<reference evidence="20 21" key="1">
    <citation type="submission" date="2018-09" db="EMBL/GenBank/DDBJ databases">
        <title>Genome sequencing of strain 2DFW10M-5.</title>
        <authorList>
            <person name="Heo J."/>
            <person name="Kim S.-J."/>
            <person name="Kwon S.-W."/>
        </authorList>
    </citation>
    <scope>NUCLEOTIDE SEQUENCE [LARGE SCALE GENOMIC DNA]</scope>
    <source>
        <strain evidence="20 21">2DFW10M-5</strain>
    </source>
</reference>
<feature type="binding site" evidence="15">
    <location>
        <position position="476"/>
    </location>
    <ligand>
        <name>Mg(2+)</name>
        <dbReference type="ChEBI" id="CHEBI:18420"/>
        <note>shared with alpha subunit</note>
    </ligand>
</feature>
<dbReference type="InterPro" id="IPR005121">
    <property type="entry name" value="Fdx_antiC-bd"/>
</dbReference>
<dbReference type="Proteomes" id="UP000275069">
    <property type="component" value="Chromosome"/>
</dbReference>
<dbReference type="Gene3D" id="3.30.930.10">
    <property type="entry name" value="Bira Bifunctional Protein, Domain 2"/>
    <property type="match status" value="1"/>
</dbReference>
<dbReference type="CDD" id="cd02796">
    <property type="entry name" value="tRNA_bind_bactPheRS"/>
    <property type="match status" value="1"/>
</dbReference>
<gene>
    <name evidence="15" type="primary">pheT</name>
    <name evidence="20" type="ORF">D7I44_14150</name>
</gene>
<evidence type="ECO:0000256" key="1">
    <source>
        <dbReference type="ARBA" id="ARBA00004496"/>
    </source>
</evidence>
<keyword evidence="11 16" id="KW-0694">RNA-binding</keyword>
<dbReference type="EC" id="6.1.1.20" evidence="15"/>
<dbReference type="Pfam" id="PF03147">
    <property type="entry name" value="FDX-ACB"/>
    <property type="match status" value="1"/>
</dbReference>
<protein>
    <recommendedName>
        <fullName evidence="15">Phenylalanine--tRNA ligase beta subunit</fullName>
        <ecNumber evidence="15">6.1.1.20</ecNumber>
    </recommendedName>
    <alternativeName>
        <fullName evidence="15">Phenylalanyl-tRNA synthetase beta subunit</fullName>
        <shortName evidence="15">PheRS</shortName>
    </alternativeName>
</protein>
<dbReference type="SUPFAM" id="SSF50249">
    <property type="entry name" value="Nucleic acid-binding proteins"/>
    <property type="match status" value="1"/>
</dbReference>
<keyword evidence="7 15" id="KW-0479">Metal-binding</keyword>
<feature type="binding site" evidence="15">
    <location>
        <position position="475"/>
    </location>
    <ligand>
        <name>Mg(2+)</name>
        <dbReference type="ChEBI" id="CHEBI:18420"/>
        <note>shared with alpha subunit</note>
    </ligand>
</feature>
<dbReference type="Gene3D" id="3.30.56.10">
    <property type="match status" value="2"/>
</dbReference>
<evidence type="ECO:0000256" key="10">
    <source>
        <dbReference type="ARBA" id="ARBA00022842"/>
    </source>
</evidence>
<evidence type="ECO:0000256" key="12">
    <source>
        <dbReference type="ARBA" id="ARBA00022917"/>
    </source>
</evidence>
<dbReference type="PANTHER" id="PTHR10947">
    <property type="entry name" value="PHENYLALANYL-TRNA SYNTHETASE BETA CHAIN AND LEUCINE-RICH REPEAT-CONTAINING PROTEIN 47"/>
    <property type="match status" value="1"/>
</dbReference>
<evidence type="ECO:0000256" key="8">
    <source>
        <dbReference type="ARBA" id="ARBA00022741"/>
    </source>
</evidence>
<dbReference type="Pfam" id="PF03483">
    <property type="entry name" value="B3_4"/>
    <property type="match status" value="1"/>
</dbReference>
<dbReference type="RefSeq" id="WP_120790091.1">
    <property type="nucleotide sequence ID" value="NZ_CP032624.1"/>
</dbReference>
<dbReference type="CDD" id="cd00769">
    <property type="entry name" value="PheRS_beta_core"/>
    <property type="match status" value="1"/>
</dbReference>
<keyword evidence="4 15" id="KW-0963">Cytoplasm</keyword>
<dbReference type="KEGG" id="gry:D7I44_14150"/>
<keyword evidence="8 15" id="KW-0547">Nucleotide-binding</keyword>
<dbReference type="PROSITE" id="PS51447">
    <property type="entry name" value="FDX_ACB"/>
    <property type="match status" value="1"/>
</dbReference>
<keyword evidence="9 15" id="KW-0067">ATP-binding</keyword>
<evidence type="ECO:0000256" key="9">
    <source>
        <dbReference type="ARBA" id="ARBA00022840"/>
    </source>
</evidence>